<proteinExistence type="predicted"/>
<evidence type="ECO:0000256" key="1">
    <source>
        <dbReference type="SAM" id="Coils"/>
    </source>
</evidence>
<name>E6PCG0_9ZZZZ</name>
<evidence type="ECO:0000313" key="2">
    <source>
        <dbReference type="EMBL" id="CBH74144.1"/>
    </source>
</evidence>
<comment type="caution">
    <text evidence="2">The sequence shown here is derived from an EMBL/GenBank/DDBJ whole genome shotgun (WGS) entry which is preliminary data.</text>
</comment>
<sequence length="188" mass="20509">MSVERVLEKLQSYVREGMWLPGGYRILSAERIDEFVDKIRDSLPNEIGRAKVIARDGDLLVRNAQERAEAMLAEASAKHEELLDEHEIVRRARATAEAVLRDAQERAKKVREGADHYAEQMLAELEGRLGGALASVRKGRDALAGRVSPPAATVAATNDPLADAAAKSKRLAFDAQAPEEAEVVEVGS</sequence>
<gene>
    <name evidence="2" type="ORF">CARN1_2031</name>
</gene>
<accession>E6PCG0</accession>
<keyword evidence="1" id="KW-0175">Coiled coil</keyword>
<dbReference type="EMBL" id="CABL01000001">
    <property type="protein sequence ID" value="CBH74144.1"/>
    <property type="molecule type" value="Genomic_DNA"/>
</dbReference>
<reference evidence="2" key="1">
    <citation type="submission" date="2009-10" db="EMBL/GenBank/DDBJ databases">
        <title>Diversity of trophic interactions inside an arsenic-rich microbial ecosystem.</title>
        <authorList>
            <person name="Bertin P.N."/>
            <person name="Heinrich-Salmeron A."/>
            <person name="Pelletier E."/>
            <person name="Goulhen-Chollet F."/>
            <person name="Arsene-Ploetze F."/>
            <person name="Gallien S."/>
            <person name="Calteau A."/>
            <person name="Vallenet D."/>
            <person name="Casiot C."/>
            <person name="Chane-Woon-Ming B."/>
            <person name="Giloteaux L."/>
            <person name="Barakat M."/>
            <person name="Bonnefoy V."/>
            <person name="Bruneel O."/>
            <person name="Chandler M."/>
            <person name="Cleiss J."/>
            <person name="Duran R."/>
            <person name="Elbaz-Poulichet F."/>
            <person name="Fonknechten N."/>
            <person name="Lauga B."/>
            <person name="Mornico D."/>
            <person name="Ortet P."/>
            <person name="Schaeffer C."/>
            <person name="Siguier P."/>
            <person name="Alexander Thil Smith A."/>
            <person name="Van Dorsselaer A."/>
            <person name="Weissenbach J."/>
            <person name="Medigue C."/>
            <person name="Le Paslier D."/>
        </authorList>
    </citation>
    <scope>NUCLEOTIDE SEQUENCE</scope>
</reference>
<dbReference type="AlphaFoldDB" id="E6PCG0"/>
<protein>
    <submittedName>
        <fullName evidence="2">Putative Vacuolar-type H+-ATPase subunit H</fullName>
    </submittedName>
</protein>
<feature type="coiled-coil region" evidence="1">
    <location>
        <begin position="61"/>
        <end position="120"/>
    </location>
</feature>
<organism evidence="2">
    <name type="scientific">mine drainage metagenome</name>
    <dbReference type="NCBI Taxonomy" id="410659"/>
    <lineage>
        <taxon>unclassified sequences</taxon>
        <taxon>metagenomes</taxon>
        <taxon>ecological metagenomes</taxon>
    </lineage>
</organism>